<gene>
    <name evidence="3" type="ORF">LTR97_006369</name>
</gene>
<protein>
    <submittedName>
        <fullName evidence="3">Uncharacterized protein</fullName>
    </submittedName>
</protein>
<reference evidence="3" key="1">
    <citation type="submission" date="2023-08" db="EMBL/GenBank/DDBJ databases">
        <title>Black Yeasts Isolated from many extreme environments.</title>
        <authorList>
            <person name="Coleine C."/>
            <person name="Stajich J.E."/>
            <person name="Selbmann L."/>
        </authorList>
    </citation>
    <scope>NUCLEOTIDE SEQUENCE</scope>
    <source>
        <strain evidence="3">CCFEE 5810</strain>
    </source>
</reference>
<dbReference type="AlphaFoldDB" id="A0AAN8A0R7"/>
<evidence type="ECO:0000256" key="2">
    <source>
        <dbReference type="SAM" id="MobiDB-lite"/>
    </source>
</evidence>
<feature type="compositionally biased region" description="Acidic residues" evidence="2">
    <location>
        <begin position="664"/>
        <end position="698"/>
    </location>
</feature>
<sequence length="698" mass="80154">MDYEQFIEMTALHAEVVGVIQTSRELWQYNYEVKAAEGERLRKFYDLTKQANENKTKEIKALKAENERLGDQLDDEKDLVDRKVREMEALKAQHRRVIAEWDEDKTDEIRTLVDKHSYEVQVLKDQHKQWVSESVDESAEDYERILKLEDQVRSLEWDKKDLTACLGNVKKAAQDVLTERITHEQKCGVLVSQYGNLGQENMALKCKLEEAESKVEIAIDQRERWKKGFWSMYEQVRGKRAKPDDGSLPAQVELFAFEMGKFTCCFCEGEGSLAQRGRRLEREKVKLEGMNKELREEVEELSEELGSAELVKLHADGNRIVAAAKWATDAAAELEEGKKAFEAADRLAKQEVCRLESENKKLDEALQVAKVELLPVKEDLRVSRRYAQHNLIAMMKLRKELDASQDLNAELQSELDRVNAGWQTDREKLFEHHTERATTNRLLHLAENKVKVGQAFEEMMRKDLKAQRKITAKLEQKLCDSVERREIEKQGMMSWGKKFQSDCQNDMRVAKYVAEEEKSKAAKSAVTRELVLKAAHRRELKNAFDNAQFWHEKCQQETQRKEEAQLAAQGWVEVEERDGKEEAVGVDDASQVTEDEADLDTDEECQMASHDEDEITQAGVDSKIGLDEGEMVEAVEDDVPDEGELVGATAAVEDEANEMAHDEMTDDEGEMVEADEEWEAEEDDGELVEMDEVDEYGS</sequence>
<name>A0AAN8A0R7_9PEZI</name>
<comment type="caution">
    <text evidence="3">The sequence shown here is derived from an EMBL/GenBank/DDBJ whole genome shotgun (WGS) entry which is preliminary data.</text>
</comment>
<proteinExistence type="predicted"/>
<dbReference type="EMBL" id="JAVRQU010000009">
    <property type="protein sequence ID" value="KAK5698721.1"/>
    <property type="molecule type" value="Genomic_DNA"/>
</dbReference>
<organism evidence="3 4">
    <name type="scientific">Elasticomyces elasticus</name>
    <dbReference type="NCBI Taxonomy" id="574655"/>
    <lineage>
        <taxon>Eukaryota</taxon>
        <taxon>Fungi</taxon>
        <taxon>Dikarya</taxon>
        <taxon>Ascomycota</taxon>
        <taxon>Pezizomycotina</taxon>
        <taxon>Dothideomycetes</taxon>
        <taxon>Dothideomycetidae</taxon>
        <taxon>Mycosphaerellales</taxon>
        <taxon>Teratosphaeriaceae</taxon>
        <taxon>Elasticomyces</taxon>
    </lineage>
</organism>
<evidence type="ECO:0000313" key="3">
    <source>
        <dbReference type="EMBL" id="KAK5698721.1"/>
    </source>
</evidence>
<feature type="coiled-coil region" evidence="1">
    <location>
        <begin position="277"/>
        <end position="311"/>
    </location>
</feature>
<dbReference type="Proteomes" id="UP001310594">
    <property type="component" value="Unassembled WGS sequence"/>
</dbReference>
<feature type="region of interest" description="Disordered" evidence="2">
    <location>
        <begin position="576"/>
        <end position="623"/>
    </location>
</feature>
<keyword evidence="1" id="KW-0175">Coiled coil</keyword>
<feature type="coiled-coil region" evidence="1">
    <location>
        <begin position="194"/>
        <end position="228"/>
    </location>
</feature>
<feature type="compositionally biased region" description="Acidic residues" evidence="2">
    <location>
        <begin position="593"/>
        <end position="615"/>
    </location>
</feature>
<evidence type="ECO:0000313" key="4">
    <source>
        <dbReference type="Proteomes" id="UP001310594"/>
    </source>
</evidence>
<accession>A0AAN8A0R7</accession>
<feature type="coiled-coil region" evidence="1">
    <location>
        <begin position="45"/>
        <end position="100"/>
    </location>
</feature>
<feature type="region of interest" description="Disordered" evidence="2">
    <location>
        <begin position="661"/>
        <end position="698"/>
    </location>
</feature>
<evidence type="ECO:0000256" key="1">
    <source>
        <dbReference type="SAM" id="Coils"/>
    </source>
</evidence>